<proteinExistence type="predicted"/>
<protein>
    <submittedName>
        <fullName evidence="2">Uncharacterized protein</fullName>
    </submittedName>
</protein>
<name>A0ABR0LHS3_9PEZI</name>
<feature type="compositionally biased region" description="Basic residues" evidence="1">
    <location>
        <begin position="69"/>
        <end position="84"/>
    </location>
</feature>
<dbReference type="EMBL" id="JAVRRA010020449">
    <property type="protein sequence ID" value="KAK5165011.1"/>
    <property type="molecule type" value="Genomic_DNA"/>
</dbReference>
<sequence>IPQHRRRPTGHRRARQLHRKQHGSLRRLRQHGRHSPRRADRGPRRPAQRRCARRAHLRRRRLHLQLARRPSRVGRNRRPRRRLHALSVARGLRRHPSQRLLRRRRRPAVRQPVLRAHLRRRPHRAGLPARDGLPSLLA</sequence>
<evidence type="ECO:0000313" key="3">
    <source>
        <dbReference type="Proteomes" id="UP001357485"/>
    </source>
</evidence>
<reference evidence="2 3" key="1">
    <citation type="submission" date="2023-08" db="EMBL/GenBank/DDBJ databases">
        <title>Black Yeasts Isolated from many extreme environments.</title>
        <authorList>
            <person name="Coleine C."/>
            <person name="Stajich J.E."/>
            <person name="Selbmann L."/>
        </authorList>
    </citation>
    <scope>NUCLEOTIDE SEQUENCE [LARGE SCALE GENOMIC DNA]</scope>
    <source>
        <strain evidence="2 3">CCFEE 536</strain>
    </source>
</reference>
<organism evidence="2 3">
    <name type="scientific">Cryomyces antarcticus</name>
    <dbReference type="NCBI Taxonomy" id="329879"/>
    <lineage>
        <taxon>Eukaryota</taxon>
        <taxon>Fungi</taxon>
        <taxon>Dikarya</taxon>
        <taxon>Ascomycota</taxon>
        <taxon>Pezizomycotina</taxon>
        <taxon>Dothideomycetes</taxon>
        <taxon>Dothideomycetes incertae sedis</taxon>
        <taxon>Cryomyces</taxon>
    </lineage>
</organism>
<feature type="compositionally biased region" description="Basic residues" evidence="1">
    <location>
        <begin position="44"/>
        <end position="63"/>
    </location>
</feature>
<evidence type="ECO:0000256" key="1">
    <source>
        <dbReference type="SAM" id="MobiDB-lite"/>
    </source>
</evidence>
<gene>
    <name evidence="2" type="ORF">LTR16_012090</name>
</gene>
<comment type="caution">
    <text evidence="2">The sequence shown here is derived from an EMBL/GenBank/DDBJ whole genome shotgun (WGS) entry which is preliminary data.</text>
</comment>
<feature type="non-terminal residue" evidence="2">
    <location>
        <position position="1"/>
    </location>
</feature>
<keyword evidence="3" id="KW-1185">Reference proteome</keyword>
<dbReference type="Proteomes" id="UP001357485">
    <property type="component" value="Unassembled WGS sequence"/>
</dbReference>
<feature type="region of interest" description="Disordered" evidence="1">
    <location>
        <begin position="1"/>
        <end position="84"/>
    </location>
</feature>
<accession>A0ABR0LHS3</accession>
<evidence type="ECO:0000313" key="2">
    <source>
        <dbReference type="EMBL" id="KAK5165011.1"/>
    </source>
</evidence>
<feature type="compositionally biased region" description="Basic residues" evidence="1">
    <location>
        <begin position="1"/>
        <end position="36"/>
    </location>
</feature>
<feature type="non-terminal residue" evidence="2">
    <location>
        <position position="138"/>
    </location>
</feature>